<comment type="caution">
    <text evidence="1">The sequence shown here is derived from an EMBL/GenBank/DDBJ whole genome shotgun (WGS) entry which is preliminary data.</text>
</comment>
<protein>
    <submittedName>
        <fullName evidence="1">Uncharacterized protein</fullName>
    </submittedName>
</protein>
<sequence>MEKCRQAAILQDFPVTIIVCTSLSSVYFLVISPQAYEECISAKCECLKEVTSPSVCRQEKQIKTSGFLSGFYVFRKKGTPVTVTSLAKLTVMCYCNVASLQCLRPNFHLWFLPQPDSRF</sequence>
<dbReference type="Proteomes" id="UP000190648">
    <property type="component" value="Unassembled WGS sequence"/>
</dbReference>
<evidence type="ECO:0000313" key="1">
    <source>
        <dbReference type="EMBL" id="OPJ70602.1"/>
    </source>
</evidence>
<keyword evidence="2" id="KW-1185">Reference proteome</keyword>
<accession>A0A1V4JEA3</accession>
<name>A0A1V4JEA3_PATFA</name>
<dbReference type="EMBL" id="LSYS01007908">
    <property type="protein sequence ID" value="OPJ70602.1"/>
    <property type="molecule type" value="Genomic_DNA"/>
</dbReference>
<evidence type="ECO:0000313" key="2">
    <source>
        <dbReference type="Proteomes" id="UP000190648"/>
    </source>
</evidence>
<organism evidence="1 2">
    <name type="scientific">Patagioenas fasciata monilis</name>
    <dbReference type="NCBI Taxonomy" id="372326"/>
    <lineage>
        <taxon>Eukaryota</taxon>
        <taxon>Metazoa</taxon>
        <taxon>Chordata</taxon>
        <taxon>Craniata</taxon>
        <taxon>Vertebrata</taxon>
        <taxon>Euteleostomi</taxon>
        <taxon>Archelosauria</taxon>
        <taxon>Archosauria</taxon>
        <taxon>Dinosauria</taxon>
        <taxon>Saurischia</taxon>
        <taxon>Theropoda</taxon>
        <taxon>Coelurosauria</taxon>
        <taxon>Aves</taxon>
        <taxon>Neognathae</taxon>
        <taxon>Neoaves</taxon>
        <taxon>Columbimorphae</taxon>
        <taxon>Columbiformes</taxon>
        <taxon>Columbidae</taxon>
        <taxon>Patagioenas</taxon>
    </lineage>
</organism>
<dbReference type="AlphaFoldDB" id="A0A1V4JEA3"/>
<proteinExistence type="predicted"/>
<gene>
    <name evidence="1" type="ORF">AV530_019705</name>
</gene>
<reference evidence="1 2" key="1">
    <citation type="submission" date="2016-02" db="EMBL/GenBank/DDBJ databases">
        <title>Band-tailed pigeon sequencing and assembly.</title>
        <authorList>
            <person name="Soares A.E."/>
            <person name="Novak B.J."/>
            <person name="Rice E.S."/>
            <person name="O'Connell B."/>
            <person name="Chang D."/>
            <person name="Weber S."/>
            <person name="Shapiro B."/>
        </authorList>
    </citation>
    <scope>NUCLEOTIDE SEQUENCE [LARGE SCALE GENOMIC DNA]</scope>
    <source>
        <strain evidence="1">BTP2013</strain>
        <tissue evidence="1">Blood</tissue>
    </source>
</reference>